<reference evidence="2" key="1">
    <citation type="submission" date="2021-01" db="EMBL/GenBank/DDBJ databases">
        <authorList>
            <person name="Corre E."/>
            <person name="Pelletier E."/>
            <person name="Niang G."/>
            <person name="Scheremetjew M."/>
            <person name="Finn R."/>
            <person name="Kale V."/>
            <person name="Holt S."/>
            <person name="Cochrane G."/>
            <person name="Meng A."/>
            <person name="Brown T."/>
            <person name="Cohen L."/>
        </authorList>
    </citation>
    <scope>NUCLEOTIDE SEQUENCE</scope>
    <source>
        <strain evidence="2">CCMP3105</strain>
    </source>
</reference>
<proteinExistence type="predicted"/>
<protein>
    <submittedName>
        <fullName evidence="2">Uncharacterized protein</fullName>
    </submittedName>
</protein>
<keyword evidence="1" id="KW-0175">Coiled coil</keyword>
<feature type="coiled-coil region" evidence="1">
    <location>
        <begin position="61"/>
        <end position="146"/>
    </location>
</feature>
<evidence type="ECO:0000256" key="1">
    <source>
        <dbReference type="SAM" id="Coils"/>
    </source>
</evidence>
<name>A0A7S4PUW0_9DINO</name>
<evidence type="ECO:0000313" key="2">
    <source>
        <dbReference type="EMBL" id="CAE4561951.1"/>
    </source>
</evidence>
<accession>A0A7S4PUW0</accession>
<gene>
    <name evidence="2" type="ORF">AMON00008_LOCUS1570</name>
</gene>
<dbReference type="AlphaFoldDB" id="A0A7S4PUW0"/>
<sequence>MGTPHVASHGTMRRGNWIVPEAQRWHQAVKDVEVARNTAEQLHREAVAHKDAEVDRWRKTCKTMQANRDVAEAKLQDVEVDALRKVNDIQWASVRQATEYEDRIRALEKLLEEERLEHARERERQEELAKKACAEAAARVEEAETRCQASIAAADARAREAVETMESAVRRSADEVARARTREEGNVALIRKQADERVRSIEEKLRQELHERHHEVVQRQRAMEESLYMHGRPKSEGLWEARQFAAAMDQESLYMHGRPKSEGLWEARQFAAAMDQDMTVLRLAQSPGQAIRSDRACARQDMKELRLAQSADQAIKSDRACAPQELLGLEKALHARTADRLASRLAQTSAREGDLYARQELGLRTRPRPWHDLASP</sequence>
<organism evidence="2">
    <name type="scientific">Alexandrium monilatum</name>
    <dbReference type="NCBI Taxonomy" id="311494"/>
    <lineage>
        <taxon>Eukaryota</taxon>
        <taxon>Sar</taxon>
        <taxon>Alveolata</taxon>
        <taxon>Dinophyceae</taxon>
        <taxon>Gonyaulacales</taxon>
        <taxon>Pyrocystaceae</taxon>
        <taxon>Alexandrium</taxon>
    </lineage>
</organism>
<dbReference type="EMBL" id="HBNR01002223">
    <property type="protein sequence ID" value="CAE4561951.1"/>
    <property type="molecule type" value="Transcribed_RNA"/>
</dbReference>